<accession>A0ABV5VZX0</accession>
<reference evidence="3 4" key="1">
    <citation type="submission" date="2024-09" db="EMBL/GenBank/DDBJ databases">
        <authorList>
            <person name="Sun Q."/>
            <person name="Mori K."/>
        </authorList>
    </citation>
    <scope>NUCLEOTIDE SEQUENCE [LARGE SCALE GENOMIC DNA]</scope>
    <source>
        <strain evidence="3 4">JCM 12520</strain>
    </source>
</reference>
<evidence type="ECO:0000313" key="3">
    <source>
        <dbReference type="EMBL" id="MFB9753793.1"/>
    </source>
</evidence>
<protein>
    <submittedName>
        <fullName evidence="3">Helix-turn-helix transcriptional regulator</fullName>
    </submittedName>
</protein>
<dbReference type="InterPro" id="IPR036388">
    <property type="entry name" value="WH-like_DNA-bd_sf"/>
</dbReference>
<organism evidence="3 4">
    <name type="scientific">Paenibacillus hodogayensis</name>
    <dbReference type="NCBI Taxonomy" id="279208"/>
    <lineage>
        <taxon>Bacteria</taxon>
        <taxon>Bacillati</taxon>
        <taxon>Bacillota</taxon>
        <taxon>Bacilli</taxon>
        <taxon>Bacillales</taxon>
        <taxon>Paenibacillaceae</taxon>
        <taxon>Paenibacillus</taxon>
    </lineage>
</organism>
<dbReference type="InterPro" id="IPR005149">
    <property type="entry name" value="Tscrpt_reg_PadR_N"/>
</dbReference>
<dbReference type="RefSeq" id="WP_344914995.1">
    <property type="nucleotide sequence ID" value="NZ_BAAAYO010000014.1"/>
</dbReference>
<feature type="domain" description="Transcription regulator PadR N-terminal" evidence="1">
    <location>
        <begin position="13"/>
        <end position="57"/>
    </location>
</feature>
<sequence>MMQNSSYMPWSGNNNQIYKSLTELLNHGYLTHEVQHRESSPSIKVYTITEAGLAELKNWLLAAAEPPEFKKMFLVRLAGAGSLDAAELQIMLDRYEQEVRLQLAYHEEKKRRDAAAAGVTPRAACIRDMIGDNVASFYKAEVEWIQRLRQALSLIEENEEEHP</sequence>
<dbReference type="Proteomes" id="UP001589619">
    <property type="component" value="Unassembled WGS sequence"/>
</dbReference>
<dbReference type="InterPro" id="IPR036390">
    <property type="entry name" value="WH_DNA-bd_sf"/>
</dbReference>
<name>A0ABV5VZX0_9BACL</name>
<dbReference type="Gene3D" id="1.10.10.10">
    <property type="entry name" value="Winged helix-like DNA-binding domain superfamily/Winged helix DNA-binding domain"/>
    <property type="match status" value="1"/>
</dbReference>
<feature type="domain" description="Transcription regulator PadR C-terminal" evidence="2">
    <location>
        <begin position="70"/>
        <end position="152"/>
    </location>
</feature>
<evidence type="ECO:0000313" key="4">
    <source>
        <dbReference type="Proteomes" id="UP001589619"/>
    </source>
</evidence>
<gene>
    <name evidence="3" type="ORF">ACFFNY_19670</name>
</gene>
<evidence type="ECO:0000259" key="2">
    <source>
        <dbReference type="Pfam" id="PF10400"/>
    </source>
</evidence>
<evidence type="ECO:0000259" key="1">
    <source>
        <dbReference type="Pfam" id="PF03551"/>
    </source>
</evidence>
<keyword evidence="4" id="KW-1185">Reference proteome</keyword>
<dbReference type="SUPFAM" id="SSF46785">
    <property type="entry name" value="Winged helix' DNA-binding domain"/>
    <property type="match status" value="1"/>
</dbReference>
<comment type="caution">
    <text evidence="3">The sequence shown here is derived from an EMBL/GenBank/DDBJ whole genome shotgun (WGS) entry which is preliminary data.</text>
</comment>
<dbReference type="Pfam" id="PF10400">
    <property type="entry name" value="Vir_act_alpha_C"/>
    <property type="match status" value="1"/>
</dbReference>
<dbReference type="Pfam" id="PF03551">
    <property type="entry name" value="PadR"/>
    <property type="match status" value="1"/>
</dbReference>
<dbReference type="InterPro" id="IPR018309">
    <property type="entry name" value="Tscrpt_reg_PadR_C"/>
</dbReference>
<proteinExistence type="predicted"/>
<dbReference type="EMBL" id="JBHMAG010000013">
    <property type="protein sequence ID" value="MFB9753793.1"/>
    <property type="molecule type" value="Genomic_DNA"/>
</dbReference>